<dbReference type="Gene3D" id="1.25.40.10">
    <property type="entry name" value="Tetratricopeptide repeat domain"/>
    <property type="match status" value="1"/>
</dbReference>
<evidence type="ECO:0000313" key="1">
    <source>
        <dbReference type="Ensembl" id="ENSDCDP00010032658.1"/>
    </source>
</evidence>
<dbReference type="PANTHER" id="PTHR31919:SF1">
    <property type="entry name" value="ZINC FINGERS AND HOMEOBOXES PROTEIN 1, ISOFORM 2"/>
    <property type="match status" value="1"/>
</dbReference>
<reference evidence="1" key="2">
    <citation type="submission" date="2025-08" db="UniProtKB">
        <authorList>
            <consortium name="Ensembl"/>
        </authorList>
    </citation>
    <scope>IDENTIFICATION</scope>
</reference>
<dbReference type="GeneID" id="114790157"/>
<name>A0AAY4CHT2_9TELE</name>
<dbReference type="AlphaFoldDB" id="A0AAY4CHT2"/>
<reference evidence="1" key="3">
    <citation type="submission" date="2025-09" db="UniProtKB">
        <authorList>
            <consortium name="Ensembl"/>
        </authorList>
    </citation>
    <scope>IDENTIFICATION</scope>
</reference>
<proteinExistence type="predicted"/>
<dbReference type="Pfam" id="PF17826">
    <property type="entry name" value="DUF5588"/>
    <property type="match status" value="2"/>
</dbReference>
<dbReference type="PANTHER" id="PTHR31919">
    <property type="entry name" value="ZINC FINGERS AND HOMEOBOXES PROTEIN 1, ISOFORM 2"/>
    <property type="match status" value="1"/>
</dbReference>
<dbReference type="Ensembl" id="ENSDCDT00010040524.1">
    <property type="protein sequence ID" value="ENSDCDP00010032658.1"/>
    <property type="gene ID" value="ENSDCDG00010020911.1"/>
</dbReference>
<keyword evidence="2" id="KW-1185">Reference proteome</keyword>
<organism evidence="1 2">
    <name type="scientific">Denticeps clupeoides</name>
    <name type="common">denticle herring</name>
    <dbReference type="NCBI Taxonomy" id="299321"/>
    <lineage>
        <taxon>Eukaryota</taxon>
        <taxon>Metazoa</taxon>
        <taxon>Chordata</taxon>
        <taxon>Craniata</taxon>
        <taxon>Vertebrata</taxon>
        <taxon>Euteleostomi</taxon>
        <taxon>Actinopterygii</taxon>
        <taxon>Neopterygii</taxon>
        <taxon>Teleostei</taxon>
        <taxon>Clupei</taxon>
        <taxon>Clupeiformes</taxon>
        <taxon>Denticipitoidei</taxon>
        <taxon>Denticipitidae</taxon>
        <taxon>Denticeps</taxon>
    </lineage>
</organism>
<dbReference type="Proteomes" id="UP000694580">
    <property type="component" value="Chromosome 5"/>
</dbReference>
<dbReference type="InterPro" id="IPR041404">
    <property type="entry name" value="DUF5588"/>
</dbReference>
<gene>
    <name evidence="1" type="primary">c5h8orf76</name>
</gene>
<sequence length="313" mass="35611">MEIFGSTFDDSVFVAARDRLSASIPSYRAKLCEPRWFCKDTDTEDTTERQKTLKFRADLAFRRRQYESALRDYTACLSFIPDGNLSVRRDVLEGAARCCCHLGRREQALDTTEKLRAEASNTCHLTCVLQLELSIHQRFGDLRGQISALQRLCSLHPFNPWYWFKLASGSQSLLESSPQAGREAEVGGDEQRKENGELWLKACVGFVRSRLLFGILRIQQSSFVLLSSEKAMQDSDQALRNLKPTERSLEIISEVMAEDLIPEKMREDNQDGESLAGLSIKNFEERWWDKLTSAGLMEKEPGTFKMSQGTDSV</sequence>
<reference evidence="1 2" key="1">
    <citation type="submission" date="2020-06" db="EMBL/GenBank/DDBJ databases">
        <authorList>
            <consortium name="Wellcome Sanger Institute Data Sharing"/>
        </authorList>
    </citation>
    <scope>NUCLEOTIDE SEQUENCE [LARGE SCALE GENOMIC DNA]</scope>
</reference>
<accession>A0AAY4CHT2</accession>
<protein>
    <submittedName>
        <fullName evidence="1">Uncharacterized protein</fullName>
    </submittedName>
</protein>
<dbReference type="InterPro" id="IPR011990">
    <property type="entry name" value="TPR-like_helical_dom_sf"/>
</dbReference>
<dbReference type="SUPFAM" id="SSF48452">
    <property type="entry name" value="TPR-like"/>
    <property type="match status" value="1"/>
</dbReference>
<dbReference type="GeneTree" id="ENSGT00390000011435"/>
<evidence type="ECO:0000313" key="2">
    <source>
        <dbReference type="Proteomes" id="UP000694580"/>
    </source>
</evidence>
<dbReference type="RefSeq" id="XP_028835778.1">
    <property type="nucleotide sequence ID" value="XM_028979945.1"/>
</dbReference>